<evidence type="ECO:0000259" key="1">
    <source>
        <dbReference type="Pfam" id="PF05551"/>
    </source>
</evidence>
<keyword evidence="3" id="KW-1185">Reference proteome</keyword>
<evidence type="ECO:0000313" key="2">
    <source>
        <dbReference type="EMBL" id="RKU42199.1"/>
    </source>
</evidence>
<dbReference type="Pfam" id="PF05551">
    <property type="entry name" value="zf-His_Me_endon"/>
    <property type="match status" value="1"/>
</dbReference>
<accession>A0A420Y2V6</accession>
<dbReference type="InterPro" id="IPR044930">
    <property type="entry name" value="Homing_endonuclease_His-Me"/>
</dbReference>
<dbReference type="Gene3D" id="3.90.75.10">
    <property type="entry name" value="Homing Intron 3 (I-ppo) Encoded Endonuclease, Chain A"/>
    <property type="match status" value="1"/>
</dbReference>
<dbReference type="EMBL" id="QVQW01000060">
    <property type="protein sequence ID" value="RKU42199.1"/>
    <property type="molecule type" value="Genomic_DNA"/>
</dbReference>
<organism evidence="2 3">
    <name type="scientific">Coniochaeta pulveracea</name>
    <dbReference type="NCBI Taxonomy" id="177199"/>
    <lineage>
        <taxon>Eukaryota</taxon>
        <taxon>Fungi</taxon>
        <taxon>Dikarya</taxon>
        <taxon>Ascomycota</taxon>
        <taxon>Pezizomycotina</taxon>
        <taxon>Sordariomycetes</taxon>
        <taxon>Sordariomycetidae</taxon>
        <taxon>Coniochaetales</taxon>
        <taxon>Coniochaetaceae</taxon>
        <taxon>Coniochaeta</taxon>
    </lineage>
</organism>
<protein>
    <recommendedName>
        <fullName evidence="1">Zinc-binding loop region of homing endonuclease domain-containing protein</fullName>
    </recommendedName>
</protein>
<dbReference type="GO" id="GO:0004519">
    <property type="term" value="F:endonuclease activity"/>
    <property type="evidence" value="ECO:0007669"/>
    <property type="project" value="InterPro"/>
</dbReference>
<dbReference type="InterPro" id="IPR008704">
    <property type="entry name" value="Endonuclease_Zinc-binding_loop"/>
</dbReference>
<sequence length="89" mass="10215">MEALEHRTCPAAHAQNRSFKFDDHSTNVPRANAWFGSWPRTGIELDNFVGEGPFKPMQGSHLCHHDNCLVLAHIVWEPADTNIDRKHYH</sequence>
<gene>
    <name evidence="2" type="ORF">DL546_004619</name>
</gene>
<evidence type="ECO:0000313" key="3">
    <source>
        <dbReference type="Proteomes" id="UP000275385"/>
    </source>
</evidence>
<dbReference type="OrthoDB" id="5272330at2759"/>
<reference evidence="2 3" key="1">
    <citation type="submission" date="2018-08" db="EMBL/GenBank/DDBJ databases">
        <title>Draft genome of the lignicolous fungus Coniochaeta pulveracea.</title>
        <authorList>
            <person name="Borstlap C.J."/>
            <person name="De Witt R.N."/>
            <person name="Botha A."/>
            <person name="Volschenk H."/>
        </authorList>
    </citation>
    <scope>NUCLEOTIDE SEQUENCE [LARGE SCALE GENOMIC DNA]</scope>
    <source>
        <strain evidence="2 3">CAB683</strain>
    </source>
</reference>
<comment type="caution">
    <text evidence="2">The sequence shown here is derived from an EMBL/GenBank/DDBJ whole genome shotgun (WGS) entry which is preliminary data.</text>
</comment>
<dbReference type="InterPro" id="IPR044925">
    <property type="entry name" value="His-Me_finger_sf"/>
</dbReference>
<proteinExistence type="predicted"/>
<dbReference type="Proteomes" id="UP000275385">
    <property type="component" value="Unassembled WGS sequence"/>
</dbReference>
<name>A0A420Y2V6_9PEZI</name>
<dbReference type="AlphaFoldDB" id="A0A420Y2V6"/>
<dbReference type="SUPFAM" id="SSF54060">
    <property type="entry name" value="His-Me finger endonucleases"/>
    <property type="match status" value="1"/>
</dbReference>
<feature type="domain" description="Zinc-binding loop region of homing endonuclease" evidence="1">
    <location>
        <begin position="57"/>
        <end position="87"/>
    </location>
</feature>